<organism evidence="2 3">
    <name type="scientific">Pseudoalteromonas neustonica</name>
    <dbReference type="NCBI Taxonomy" id="1840331"/>
    <lineage>
        <taxon>Bacteria</taxon>
        <taxon>Pseudomonadati</taxon>
        <taxon>Pseudomonadota</taxon>
        <taxon>Gammaproteobacteria</taxon>
        <taxon>Alteromonadales</taxon>
        <taxon>Pseudoalteromonadaceae</taxon>
        <taxon>Pseudoalteromonas</taxon>
    </lineage>
</organism>
<keyword evidence="1" id="KW-0812">Transmembrane</keyword>
<accession>A0ABY3FFX0</accession>
<name>A0ABY3FFX0_9GAMM</name>
<reference evidence="2 3" key="1">
    <citation type="submission" date="2019-07" db="EMBL/GenBank/DDBJ databases">
        <title>Diversity of Bacteria from Kongsfjorden, Arctic.</title>
        <authorList>
            <person name="Yu Y."/>
        </authorList>
    </citation>
    <scope>NUCLEOTIDE SEQUENCE [LARGE SCALE GENOMIC DNA]</scope>
    <source>
        <strain evidence="2 3">SM1927</strain>
    </source>
</reference>
<keyword evidence="1" id="KW-0472">Membrane</keyword>
<keyword evidence="3" id="KW-1185">Reference proteome</keyword>
<dbReference type="EMBL" id="VNFF01000005">
    <property type="protein sequence ID" value="TVU84710.1"/>
    <property type="molecule type" value="Genomic_DNA"/>
</dbReference>
<feature type="transmembrane region" description="Helical" evidence="1">
    <location>
        <begin position="107"/>
        <end position="129"/>
    </location>
</feature>
<evidence type="ECO:0000313" key="2">
    <source>
        <dbReference type="EMBL" id="TVU84710.1"/>
    </source>
</evidence>
<comment type="caution">
    <text evidence="2">The sequence shown here is derived from an EMBL/GenBank/DDBJ whole genome shotgun (WGS) entry which is preliminary data.</text>
</comment>
<keyword evidence="1" id="KW-1133">Transmembrane helix</keyword>
<protein>
    <submittedName>
        <fullName evidence="2">Uncharacterized protein</fullName>
    </submittedName>
</protein>
<evidence type="ECO:0000256" key="1">
    <source>
        <dbReference type="SAM" id="Phobius"/>
    </source>
</evidence>
<sequence>MMNNDILNTKKLGYKFYFQDGDDQIACFGSYFTGKEEVYINDELVSEKRSINVTSKHQFELSGNTFNVKFEMHNILTGRLECSLFKNKKLVKSLEQTTLFSNPKKSALFIAGCFVVGFTVGYIISTLALGK</sequence>
<gene>
    <name evidence="2" type="ORF">FQP85_06975</name>
</gene>
<dbReference type="Proteomes" id="UP000317938">
    <property type="component" value="Unassembled WGS sequence"/>
</dbReference>
<evidence type="ECO:0000313" key="3">
    <source>
        <dbReference type="Proteomes" id="UP000317938"/>
    </source>
</evidence>
<proteinExistence type="predicted"/>